<sequence length="44" mass="5334">MVRTKLHLDGEFRGKIDSLNGRYKQLLLIVNVYDKFDVQRIRWV</sequence>
<evidence type="ECO:0000313" key="2">
    <source>
        <dbReference type="Proteomes" id="UP000003340"/>
    </source>
</evidence>
<dbReference type="HOGENOM" id="CLU_3214485_0_0_9"/>
<name>C0E8Q0_9FIRM</name>
<dbReference type="EMBL" id="ACEC01000008">
    <property type="protein sequence ID" value="EEG32176.1"/>
    <property type="molecule type" value="Genomic_DNA"/>
</dbReference>
<dbReference type="AlphaFoldDB" id="C0E8Q0"/>
<dbReference type="Proteomes" id="UP000003340">
    <property type="component" value="Unassembled WGS sequence"/>
</dbReference>
<reference evidence="1 2" key="1">
    <citation type="submission" date="2009-01" db="EMBL/GenBank/DDBJ databases">
        <authorList>
            <person name="Fulton L."/>
            <person name="Clifton S."/>
            <person name="Fulton B."/>
            <person name="Xu J."/>
            <person name="Minx P."/>
            <person name="Pepin K.H."/>
            <person name="Johnson M."/>
            <person name="Bhonagiri V."/>
            <person name="Nash W.E."/>
            <person name="Mardis E.R."/>
            <person name="Wilson R.K."/>
        </authorList>
    </citation>
    <scope>NUCLEOTIDE SEQUENCE [LARGE SCALE GENOMIC DNA]</scope>
    <source>
        <strain evidence="1 2">DSM 5476</strain>
    </source>
</reference>
<proteinExistence type="predicted"/>
<organism evidence="1 2">
    <name type="scientific">[Clostridium] methylpentosum DSM 5476</name>
    <dbReference type="NCBI Taxonomy" id="537013"/>
    <lineage>
        <taxon>Bacteria</taxon>
        <taxon>Bacillati</taxon>
        <taxon>Bacillota</taxon>
        <taxon>Clostridia</taxon>
        <taxon>Eubacteriales</taxon>
        <taxon>Oscillospiraceae</taxon>
        <taxon>Oscillospiraceae incertae sedis</taxon>
    </lineage>
</organism>
<protein>
    <submittedName>
        <fullName evidence="1">Uncharacterized protein</fullName>
    </submittedName>
</protein>
<comment type="caution">
    <text evidence="1">The sequence shown here is derived from an EMBL/GenBank/DDBJ whole genome shotgun (WGS) entry which is preliminary data.</text>
</comment>
<gene>
    <name evidence="1" type="ORF">CLOSTMETH_00195</name>
</gene>
<evidence type="ECO:0000313" key="1">
    <source>
        <dbReference type="EMBL" id="EEG32176.1"/>
    </source>
</evidence>
<dbReference type="STRING" id="537013.CLOSTMETH_00195"/>
<keyword evidence="2" id="KW-1185">Reference proteome</keyword>
<accession>C0E8Q0</accession>
<reference evidence="1 2" key="2">
    <citation type="submission" date="2009-02" db="EMBL/GenBank/DDBJ databases">
        <title>Draft genome sequence of Clostridium methylpentosum (DSM 5476).</title>
        <authorList>
            <person name="Sudarsanam P."/>
            <person name="Ley R."/>
            <person name="Guruge J."/>
            <person name="Turnbaugh P.J."/>
            <person name="Mahowald M."/>
            <person name="Liep D."/>
            <person name="Gordon J."/>
        </authorList>
    </citation>
    <scope>NUCLEOTIDE SEQUENCE [LARGE SCALE GENOMIC DNA]</scope>
    <source>
        <strain evidence="1 2">DSM 5476</strain>
    </source>
</reference>